<evidence type="ECO:0000313" key="3">
    <source>
        <dbReference type="Proteomes" id="UP000628775"/>
    </source>
</evidence>
<proteinExistence type="predicted"/>
<dbReference type="Pfam" id="PF13349">
    <property type="entry name" value="DUF4097"/>
    <property type="match status" value="1"/>
</dbReference>
<dbReference type="PANTHER" id="PTHR34094">
    <property type="match status" value="1"/>
</dbReference>
<protein>
    <recommendedName>
        <fullName evidence="1">DUF4097 domain-containing protein</fullName>
    </recommendedName>
</protein>
<dbReference type="EMBL" id="BMIR01000010">
    <property type="protein sequence ID" value="GGE44557.1"/>
    <property type="molecule type" value="Genomic_DNA"/>
</dbReference>
<organism evidence="2 3">
    <name type="scientific">Pullulanibacillus camelliae</name>
    <dbReference type="NCBI Taxonomy" id="1707096"/>
    <lineage>
        <taxon>Bacteria</taxon>
        <taxon>Bacillati</taxon>
        <taxon>Bacillota</taxon>
        <taxon>Bacilli</taxon>
        <taxon>Bacillales</taxon>
        <taxon>Sporolactobacillaceae</taxon>
        <taxon>Pullulanibacillus</taxon>
    </lineage>
</organism>
<comment type="caution">
    <text evidence="2">The sequence shown here is derived from an EMBL/GenBank/DDBJ whole genome shotgun (WGS) entry which is preliminary data.</text>
</comment>
<name>A0A8J2YI18_9BACL</name>
<dbReference type="Proteomes" id="UP000628775">
    <property type="component" value="Unassembled WGS sequence"/>
</dbReference>
<dbReference type="RefSeq" id="WP_188694181.1">
    <property type="nucleotide sequence ID" value="NZ_BMIR01000010.1"/>
</dbReference>
<dbReference type="InterPro" id="IPR025164">
    <property type="entry name" value="Toastrack_DUF4097"/>
</dbReference>
<reference evidence="2" key="1">
    <citation type="journal article" date="2014" name="Int. J. Syst. Evol. Microbiol.">
        <title>Complete genome sequence of Corynebacterium casei LMG S-19264T (=DSM 44701T), isolated from a smear-ripened cheese.</title>
        <authorList>
            <consortium name="US DOE Joint Genome Institute (JGI-PGF)"/>
            <person name="Walter F."/>
            <person name="Albersmeier A."/>
            <person name="Kalinowski J."/>
            <person name="Ruckert C."/>
        </authorList>
    </citation>
    <scope>NUCLEOTIDE SEQUENCE</scope>
    <source>
        <strain evidence="2">CGMCC 1.15371</strain>
    </source>
</reference>
<keyword evidence="3" id="KW-1185">Reference proteome</keyword>
<dbReference type="AlphaFoldDB" id="A0A8J2YI18"/>
<gene>
    <name evidence="2" type="ORF">GCM10011391_24190</name>
</gene>
<accession>A0A8J2YI18</accession>
<evidence type="ECO:0000259" key="1">
    <source>
        <dbReference type="Pfam" id="PF13349"/>
    </source>
</evidence>
<dbReference type="PANTHER" id="PTHR34094:SF1">
    <property type="entry name" value="PROTEIN FAM185A"/>
    <property type="match status" value="1"/>
</dbReference>
<feature type="domain" description="DUF4097" evidence="1">
    <location>
        <begin position="34"/>
        <end position="301"/>
    </location>
</feature>
<reference evidence="2" key="2">
    <citation type="submission" date="2020-09" db="EMBL/GenBank/DDBJ databases">
        <authorList>
            <person name="Sun Q."/>
            <person name="Zhou Y."/>
        </authorList>
    </citation>
    <scope>NUCLEOTIDE SEQUENCE</scope>
    <source>
        <strain evidence="2">CGMCC 1.15371</strain>
    </source>
</reference>
<evidence type="ECO:0000313" key="2">
    <source>
        <dbReference type="EMBL" id="GGE44557.1"/>
    </source>
</evidence>
<dbReference type="Gene3D" id="2.160.20.120">
    <property type="match status" value="1"/>
</dbReference>
<sequence>MNLSKLIVALANSLIGMFRIVDIHQQKHLSVEHIKNIDLLATSTSIQVCPSDDELLLVELSGKVTKNVKNSWEISDQVSRKHQTIHITARYVRDGGFHIFSFSNVKMIVHVPRRYYDSIKVKTTSGSIKLDHVSSQSLFLKSSSGSIQSSESTAAKLYRMETSSGSIKALRNDAETMELSTNSGSIKADLQSADRMLLKTASGSIKARQLDGEVEARTSSGSIKGEDITMTGDWQLKSSSGSVSLQVNMPASLALHYRGNSGSGKVNINGMTFTQQDAHHIIGQVGTGDFRLNVQTSSGSFMLYQ</sequence>